<dbReference type="Proteomes" id="UP001265550">
    <property type="component" value="Unassembled WGS sequence"/>
</dbReference>
<dbReference type="InterPro" id="IPR036388">
    <property type="entry name" value="WH-like_DNA-bd_sf"/>
</dbReference>
<gene>
    <name evidence="5" type="ORF">J2X09_000921</name>
</gene>
<organism evidence="5 6">
    <name type="scientific">Hydrogenophaga laconesensis</name>
    <dbReference type="NCBI Taxonomy" id="1805971"/>
    <lineage>
        <taxon>Bacteria</taxon>
        <taxon>Pseudomonadati</taxon>
        <taxon>Pseudomonadota</taxon>
        <taxon>Betaproteobacteria</taxon>
        <taxon>Burkholderiales</taxon>
        <taxon>Comamonadaceae</taxon>
        <taxon>Hydrogenophaga</taxon>
    </lineage>
</organism>
<proteinExistence type="predicted"/>
<dbReference type="Gene3D" id="1.10.10.10">
    <property type="entry name" value="Winged helix-like DNA-binding domain superfamily/Winged helix DNA-binding domain"/>
    <property type="match status" value="1"/>
</dbReference>
<dbReference type="Pfam" id="PF12802">
    <property type="entry name" value="MarR_2"/>
    <property type="match status" value="1"/>
</dbReference>
<keyword evidence="2 5" id="KW-0238">DNA-binding</keyword>
<keyword evidence="3" id="KW-0804">Transcription</keyword>
<dbReference type="InterPro" id="IPR052067">
    <property type="entry name" value="Metal_resp_HTH_trans_reg"/>
</dbReference>
<reference evidence="5 6" key="1">
    <citation type="submission" date="2023-07" db="EMBL/GenBank/DDBJ databases">
        <title>Sorghum-associated microbial communities from plants grown in Nebraska, USA.</title>
        <authorList>
            <person name="Schachtman D."/>
        </authorList>
    </citation>
    <scope>NUCLEOTIDE SEQUENCE [LARGE SCALE GENOMIC DNA]</scope>
    <source>
        <strain evidence="5 6">BE240</strain>
    </source>
</reference>
<comment type="caution">
    <text evidence="5">The sequence shown here is derived from an EMBL/GenBank/DDBJ whole genome shotgun (WGS) entry which is preliminary data.</text>
</comment>
<keyword evidence="6" id="KW-1185">Reference proteome</keyword>
<dbReference type="PANTHER" id="PTHR35790">
    <property type="entry name" value="HTH-TYPE TRANSCRIPTIONAL REGULATOR PCHR"/>
    <property type="match status" value="1"/>
</dbReference>
<dbReference type="GO" id="GO:0003677">
    <property type="term" value="F:DNA binding"/>
    <property type="evidence" value="ECO:0007669"/>
    <property type="project" value="UniProtKB-KW"/>
</dbReference>
<accession>A0ABU1V6W2</accession>
<feature type="domain" description="HTH marR-type" evidence="4">
    <location>
        <begin position="27"/>
        <end position="125"/>
    </location>
</feature>
<dbReference type="EMBL" id="JAVDWE010000002">
    <property type="protein sequence ID" value="MDR7093189.1"/>
    <property type="molecule type" value="Genomic_DNA"/>
</dbReference>
<evidence type="ECO:0000256" key="2">
    <source>
        <dbReference type="ARBA" id="ARBA00023125"/>
    </source>
</evidence>
<evidence type="ECO:0000313" key="5">
    <source>
        <dbReference type="EMBL" id="MDR7093189.1"/>
    </source>
</evidence>
<dbReference type="SUPFAM" id="SSF46785">
    <property type="entry name" value="Winged helix' DNA-binding domain"/>
    <property type="match status" value="1"/>
</dbReference>
<dbReference type="RefSeq" id="WP_204732927.1">
    <property type="nucleotide sequence ID" value="NZ_JAVDWE010000002.1"/>
</dbReference>
<evidence type="ECO:0000259" key="4">
    <source>
        <dbReference type="SMART" id="SM00347"/>
    </source>
</evidence>
<sequence length="147" mass="16657">MQLDLDTYVPGLLLWLSNRVSSSASSLYNERFGIGVTEWRILSYFKIHPWSTASRACELMGLDKGAVSRSISFMVENGWLDPRPQGLRKIEYHVTPAGNKLHNTVFRLAMARQEALLDGFSATERESLIAMLKRMLGNLENVQRVGR</sequence>
<dbReference type="InterPro" id="IPR000835">
    <property type="entry name" value="HTH_MarR-typ"/>
</dbReference>
<name>A0ABU1V6W2_9BURK</name>
<keyword evidence="1" id="KW-0805">Transcription regulation</keyword>
<dbReference type="PANTHER" id="PTHR35790:SF4">
    <property type="entry name" value="HTH-TYPE TRANSCRIPTIONAL REGULATOR PCHR"/>
    <property type="match status" value="1"/>
</dbReference>
<evidence type="ECO:0000256" key="1">
    <source>
        <dbReference type="ARBA" id="ARBA00023015"/>
    </source>
</evidence>
<evidence type="ECO:0000313" key="6">
    <source>
        <dbReference type="Proteomes" id="UP001265550"/>
    </source>
</evidence>
<protein>
    <submittedName>
        <fullName evidence="5">DNA-binding MarR family transcriptional regulator</fullName>
    </submittedName>
</protein>
<evidence type="ECO:0000256" key="3">
    <source>
        <dbReference type="ARBA" id="ARBA00023163"/>
    </source>
</evidence>
<dbReference type="InterPro" id="IPR036390">
    <property type="entry name" value="WH_DNA-bd_sf"/>
</dbReference>
<dbReference type="SMART" id="SM00347">
    <property type="entry name" value="HTH_MARR"/>
    <property type="match status" value="1"/>
</dbReference>